<dbReference type="EMBL" id="PQFF01000328">
    <property type="protein sequence ID" value="RHZ59678.1"/>
    <property type="molecule type" value="Genomic_DNA"/>
</dbReference>
<comment type="caution">
    <text evidence="2">The sequence shown here is derived from an EMBL/GenBank/DDBJ whole genome shotgun (WGS) entry which is preliminary data.</text>
</comment>
<proteinExistence type="predicted"/>
<sequence>MNMKLSSFILLIVALVATTSALPLSAQPKQVQCIDSDHIQYDGGMPFLCAPPTKCHVNNVPVETITT</sequence>
<keyword evidence="3" id="KW-1185">Reference proteome</keyword>
<organism evidence="2 3">
    <name type="scientific">Diversispora epigaea</name>
    <dbReference type="NCBI Taxonomy" id="1348612"/>
    <lineage>
        <taxon>Eukaryota</taxon>
        <taxon>Fungi</taxon>
        <taxon>Fungi incertae sedis</taxon>
        <taxon>Mucoromycota</taxon>
        <taxon>Glomeromycotina</taxon>
        <taxon>Glomeromycetes</taxon>
        <taxon>Diversisporales</taxon>
        <taxon>Diversisporaceae</taxon>
        <taxon>Diversispora</taxon>
    </lineage>
</organism>
<evidence type="ECO:0000256" key="1">
    <source>
        <dbReference type="SAM" id="SignalP"/>
    </source>
</evidence>
<name>A0A397HCG6_9GLOM</name>
<keyword evidence="1" id="KW-0732">Signal</keyword>
<feature type="chain" id="PRO_5017431032" description="CBM1 domain-containing protein" evidence="1">
    <location>
        <begin position="22"/>
        <end position="67"/>
    </location>
</feature>
<protein>
    <recommendedName>
        <fullName evidence="4">CBM1 domain-containing protein</fullName>
    </recommendedName>
</protein>
<evidence type="ECO:0000313" key="3">
    <source>
        <dbReference type="Proteomes" id="UP000266861"/>
    </source>
</evidence>
<evidence type="ECO:0008006" key="4">
    <source>
        <dbReference type="Google" id="ProtNLM"/>
    </source>
</evidence>
<feature type="signal peptide" evidence="1">
    <location>
        <begin position="1"/>
        <end position="21"/>
    </location>
</feature>
<gene>
    <name evidence="2" type="ORF">Glove_362g45</name>
</gene>
<evidence type="ECO:0000313" key="2">
    <source>
        <dbReference type="EMBL" id="RHZ59678.1"/>
    </source>
</evidence>
<accession>A0A397HCG6</accession>
<reference evidence="2 3" key="1">
    <citation type="submission" date="2018-08" db="EMBL/GenBank/DDBJ databases">
        <title>Genome and evolution of the arbuscular mycorrhizal fungus Diversispora epigaea (formerly Glomus versiforme) and its bacterial endosymbionts.</title>
        <authorList>
            <person name="Sun X."/>
            <person name="Fei Z."/>
            <person name="Harrison M."/>
        </authorList>
    </citation>
    <scope>NUCLEOTIDE SEQUENCE [LARGE SCALE GENOMIC DNA]</scope>
    <source>
        <strain evidence="2 3">IT104</strain>
    </source>
</reference>
<dbReference type="Proteomes" id="UP000266861">
    <property type="component" value="Unassembled WGS sequence"/>
</dbReference>
<dbReference type="AlphaFoldDB" id="A0A397HCG6"/>